<dbReference type="NCBIfam" id="TIGR01528">
    <property type="entry name" value="NMN_trans_PnuC"/>
    <property type="match status" value="1"/>
</dbReference>
<dbReference type="InterPro" id="IPR006419">
    <property type="entry name" value="NMN_transpt_PnuC"/>
</dbReference>
<evidence type="ECO:0000256" key="3">
    <source>
        <dbReference type="ARBA" id="ARBA00006669"/>
    </source>
</evidence>
<comment type="subcellular location">
    <subcellularLocation>
        <location evidence="2">Cell membrane</location>
        <topology evidence="2">Multi-pass membrane protein</topology>
    </subcellularLocation>
</comment>
<protein>
    <recommendedName>
        <fullName evidence="4">Nicotinamide riboside transporter PnuC</fullName>
    </recommendedName>
</protein>
<evidence type="ECO:0000313" key="11">
    <source>
        <dbReference type="EMBL" id="KTD51736.1"/>
    </source>
</evidence>
<dbReference type="AlphaFoldDB" id="A0A0W0Y473"/>
<evidence type="ECO:0000256" key="4">
    <source>
        <dbReference type="ARBA" id="ARBA00017522"/>
    </source>
</evidence>
<evidence type="ECO:0000256" key="9">
    <source>
        <dbReference type="ARBA" id="ARBA00023136"/>
    </source>
</evidence>
<comment type="function">
    <text evidence="1">Required for nicotinamide riboside transport across the inner membrane.</text>
</comment>
<evidence type="ECO:0000256" key="8">
    <source>
        <dbReference type="ARBA" id="ARBA00022989"/>
    </source>
</evidence>
<feature type="transmembrane region" description="Helical" evidence="10">
    <location>
        <begin position="49"/>
        <end position="66"/>
    </location>
</feature>
<dbReference type="PATRIC" id="fig|45073.5.peg.611"/>
<proteinExistence type="inferred from homology"/>
<evidence type="ECO:0000256" key="6">
    <source>
        <dbReference type="ARBA" id="ARBA00022475"/>
    </source>
</evidence>
<accession>A0A0W0Y473</accession>
<feature type="transmembrane region" description="Helical" evidence="10">
    <location>
        <begin position="78"/>
        <end position="102"/>
    </location>
</feature>
<evidence type="ECO:0000256" key="10">
    <source>
        <dbReference type="SAM" id="Phobius"/>
    </source>
</evidence>
<keyword evidence="9 10" id="KW-0472">Membrane</keyword>
<comment type="caution">
    <text evidence="11">The sequence shown here is derived from an EMBL/GenBank/DDBJ whole genome shotgun (WGS) entry which is preliminary data.</text>
</comment>
<dbReference type="STRING" id="45073.Lqui_0580"/>
<keyword evidence="6" id="KW-1003">Cell membrane</keyword>
<feature type="transmembrane region" description="Helical" evidence="10">
    <location>
        <begin position="159"/>
        <end position="176"/>
    </location>
</feature>
<dbReference type="EMBL" id="LNYS01000006">
    <property type="protein sequence ID" value="KTD51736.1"/>
    <property type="molecule type" value="Genomic_DNA"/>
</dbReference>
<keyword evidence="12" id="KW-1185">Reference proteome</keyword>
<dbReference type="GO" id="GO:0034257">
    <property type="term" value="F:nicotinamide riboside transmembrane transporter activity"/>
    <property type="evidence" value="ECO:0007669"/>
    <property type="project" value="InterPro"/>
</dbReference>
<dbReference type="PANTHER" id="PTHR36122">
    <property type="entry name" value="NICOTINAMIDE RIBOSIDE TRANSPORTER PNUC"/>
    <property type="match status" value="1"/>
</dbReference>
<evidence type="ECO:0000256" key="5">
    <source>
        <dbReference type="ARBA" id="ARBA00022448"/>
    </source>
</evidence>
<feature type="transmembrane region" description="Helical" evidence="10">
    <location>
        <begin position="25"/>
        <end position="42"/>
    </location>
</feature>
<dbReference type="GO" id="GO:0005886">
    <property type="term" value="C:plasma membrane"/>
    <property type="evidence" value="ECO:0007669"/>
    <property type="project" value="UniProtKB-SubCell"/>
</dbReference>
<dbReference type="Pfam" id="PF04973">
    <property type="entry name" value="NMN_transporter"/>
    <property type="match status" value="1"/>
</dbReference>
<evidence type="ECO:0000256" key="2">
    <source>
        <dbReference type="ARBA" id="ARBA00004651"/>
    </source>
</evidence>
<dbReference type="Proteomes" id="UP000054618">
    <property type="component" value="Unassembled WGS sequence"/>
</dbReference>
<evidence type="ECO:0000256" key="1">
    <source>
        <dbReference type="ARBA" id="ARBA00002672"/>
    </source>
</evidence>
<dbReference type="OrthoDB" id="9791248at2"/>
<gene>
    <name evidence="11" type="ORF">Lqui_0580</name>
</gene>
<dbReference type="RefSeq" id="WP_083499162.1">
    <property type="nucleotide sequence ID" value="NZ_CAAAIK010000002.1"/>
</dbReference>
<feature type="transmembrane region" description="Helical" evidence="10">
    <location>
        <begin position="133"/>
        <end position="152"/>
    </location>
</feature>
<comment type="similarity">
    <text evidence="3">Belongs to the nicotinamide ribonucleoside (NR) uptake permease (TC 4.B.1) family.</text>
</comment>
<reference evidence="11 12" key="1">
    <citation type="submission" date="2015-11" db="EMBL/GenBank/DDBJ databases">
        <title>Genomic analysis of 38 Legionella species identifies large and diverse effector repertoires.</title>
        <authorList>
            <person name="Burstein D."/>
            <person name="Amaro F."/>
            <person name="Zusman T."/>
            <person name="Lifshitz Z."/>
            <person name="Cohen O."/>
            <person name="Gilbert J.A."/>
            <person name="Pupko T."/>
            <person name="Shuman H.A."/>
            <person name="Segal G."/>
        </authorList>
    </citation>
    <scope>NUCLEOTIDE SEQUENCE [LARGE SCALE GENOMIC DNA]</scope>
    <source>
        <strain evidence="11 12">CDC#1442-AUS-E</strain>
    </source>
</reference>
<keyword evidence="8 10" id="KW-1133">Transmembrane helix</keyword>
<dbReference type="PANTHER" id="PTHR36122:SF2">
    <property type="entry name" value="NICOTINAMIDE RIBOSIDE TRANSPORTER PNUC"/>
    <property type="match status" value="1"/>
</dbReference>
<evidence type="ECO:0000256" key="7">
    <source>
        <dbReference type="ARBA" id="ARBA00022692"/>
    </source>
</evidence>
<name>A0A0W0Y473_9GAMM</name>
<sequence>MQLDLLGTLLSLLSTWYFICMDRKAWIISFFATAINSILYFNKGIYADTLLEIFYLLNSFYGFLLWNRTPHAKFKVKWLSLPQATVLLMITTALYLLIYFLLRQYTDSTVVSLDALTTALSIMGQWLMCYKIIFTWLVWFITDAIYAYMYFYKQIPFHALLMFLYTIMAIVGYLKWASQDTHQTQPNSL</sequence>
<evidence type="ECO:0000313" key="12">
    <source>
        <dbReference type="Proteomes" id="UP000054618"/>
    </source>
</evidence>
<keyword evidence="7 10" id="KW-0812">Transmembrane</keyword>
<keyword evidence="5" id="KW-0813">Transport</keyword>
<organism evidence="11 12">
    <name type="scientific">Legionella quinlivanii</name>
    <dbReference type="NCBI Taxonomy" id="45073"/>
    <lineage>
        <taxon>Bacteria</taxon>
        <taxon>Pseudomonadati</taxon>
        <taxon>Pseudomonadota</taxon>
        <taxon>Gammaproteobacteria</taxon>
        <taxon>Legionellales</taxon>
        <taxon>Legionellaceae</taxon>
        <taxon>Legionella</taxon>
    </lineage>
</organism>